<dbReference type="EMBL" id="CP024785">
    <property type="protein sequence ID" value="AUB37414.1"/>
    <property type="molecule type" value="Genomic_DNA"/>
</dbReference>
<dbReference type="Proteomes" id="UP000232003">
    <property type="component" value="Chromosome"/>
</dbReference>
<name>A0A2K8SPM1_9NOSO</name>
<dbReference type="KEGG" id="nfl:COO91_03359"/>
<dbReference type="RefSeq" id="WP_100899060.1">
    <property type="nucleotide sequence ID" value="NZ_CAWNNC010000001.1"/>
</dbReference>
<evidence type="ECO:0000313" key="2">
    <source>
        <dbReference type="Proteomes" id="UP000232003"/>
    </source>
</evidence>
<dbReference type="OrthoDB" id="9905957at2"/>
<proteinExistence type="predicted"/>
<organism evidence="1 2">
    <name type="scientific">Nostoc flagelliforme CCNUN1</name>
    <dbReference type="NCBI Taxonomy" id="2038116"/>
    <lineage>
        <taxon>Bacteria</taxon>
        <taxon>Bacillati</taxon>
        <taxon>Cyanobacteriota</taxon>
        <taxon>Cyanophyceae</taxon>
        <taxon>Nostocales</taxon>
        <taxon>Nostocaceae</taxon>
        <taxon>Nostoc</taxon>
    </lineage>
</organism>
<gene>
    <name evidence="1" type="ORF">COO91_03359</name>
</gene>
<protein>
    <submittedName>
        <fullName evidence="1">Uncharacterized protein</fullName>
    </submittedName>
</protein>
<accession>A0A2K8SPM1</accession>
<sequence length="127" mass="14044">MTDFSDYQANLDLVKTLTGFDEAIAPNVEIYLQESAALDANQVTQFRPYWVIAKLLEQSSQHQQLSNADGVGFTGMVRPIESYLDIQRGLDRKYGWAVPAGFAALMVGEDLPILNANTTSIPNISVY</sequence>
<evidence type="ECO:0000313" key="1">
    <source>
        <dbReference type="EMBL" id="AUB37414.1"/>
    </source>
</evidence>
<dbReference type="AlphaFoldDB" id="A0A2K8SPM1"/>
<keyword evidence="2" id="KW-1185">Reference proteome</keyword>
<reference evidence="1 2" key="1">
    <citation type="submission" date="2017-11" db="EMBL/GenBank/DDBJ databases">
        <title>Complete genome of a free-living desiccation-tolerant cyanobacterium and its photosynthetic adaptation to extreme terrestrial habitat.</title>
        <authorList>
            <person name="Shang J."/>
        </authorList>
    </citation>
    <scope>NUCLEOTIDE SEQUENCE [LARGE SCALE GENOMIC DNA]</scope>
    <source>
        <strain evidence="1 2">CCNUN1</strain>
    </source>
</reference>